<keyword evidence="1" id="KW-0732">Signal</keyword>
<gene>
    <name evidence="2" type="ORF">SAMN05421877_11030</name>
</gene>
<dbReference type="InterPro" id="IPR032560">
    <property type="entry name" value="DUF4932"/>
</dbReference>
<proteinExistence type="predicted"/>
<protein>
    <recommendedName>
        <fullName evidence="4">DUF4932 domain-containing protein</fullName>
    </recommendedName>
</protein>
<dbReference type="EMBL" id="FNUT01000010">
    <property type="protein sequence ID" value="SEG58625.1"/>
    <property type="molecule type" value="Genomic_DNA"/>
</dbReference>
<reference evidence="3" key="1">
    <citation type="submission" date="2016-10" db="EMBL/GenBank/DDBJ databases">
        <authorList>
            <person name="Varghese N."/>
            <person name="Submissions S."/>
        </authorList>
    </citation>
    <scope>NUCLEOTIDE SEQUENCE [LARGE SCALE GENOMIC DNA]</scope>
    <source>
        <strain evidence="3">DSM 22361</strain>
    </source>
</reference>
<feature type="chain" id="PRO_5009293663" description="DUF4932 domain-containing protein" evidence="1">
    <location>
        <begin position="21"/>
        <end position="472"/>
    </location>
</feature>
<dbReference type="RefSeq" id="WP_103907171.1">
    <property type="nucleotide sequence ID" value="NZ_CP049246.1"/>
</dbReference>
<keyword evidence="3" id="KW-1185">Reference proteome</keyword>
<dbReference type="AlphaFoldDB" id="A0A1H6BE82"/>
<accession>A0A1H6BE82</accession>
<dbReference type="Pfam" id="PF16286">
    <property type="entry name" value="DUF4932"/>
    <property type="match status" value="1"/>
</dbReference>
<evidence type="ECO:0000256" key="1">
    <source>
        <dbReference type="SAM" id="SignalP"/>
    </source>
</evidence>
<organism evidence="2 3">
    <name type="scientific">Sphingobacterium lactis</name>
    <dbReference type="NCBI Taxonomy" id="797291"/>
    <lineage>
        <taxon>Bacteria</taxon>
        <taxon>Pseudomonadati</taxon>
        <taxon>Bacteroidota</taxon>
        <taxon>Sphingobacteriia</taxon>
        <taxon>Sphingobacteriales</taxon>
        <taxon>Sphingobacteriaceae</taxon>
        <taxon>Sphingobacterium</taxon>
    </lineage>
</organism>
<dbReference type="OrthoDB" id="6395228at2"/>
<evidence type="ECO:0008006" key="4">
    <source>
        <dbReference type="Google" id="ProtNLM"/>
    </source>
</evidence>
<dbReference type="Proteomes" id="UP000236731">
    <property type="component" value="Unassembled WGS sequence"/>
</dbReference>
<evidence type="ECO:0000313" key="2">
    <source>
        <dbReference type="EMBL" id="SEG58625.1"/>
    </source>
</evidence>
<feature type="signal peptide" evidence="1">
    <location>
        <begin position="1"/>
        <end position="20"/>
    </location>
</feature>
<evidence type="ECO:0000313" key="3">
    <source>
        <dbReference type="Proteomes" id="UP000236731"/>
    </source>
</evidence>
<dbReference type="PROSITE" id="PS51257">
    <property type="entry name" value="PROKAR_LIPOPROTEIN"/>
    <property type="match status" value="1"/>
</dbReference>
<sequence length="472" mass="54586">MKTATTLLSTLLLAAQACFAQETFKTDADHLRITVNGELKTAQWRVDPKTPLAVFKADCKSKKNTITYSDGKDSVSFPIQVGQKVDLIIVNSKNDTARQQIVGVVPNVNFTDEYVKNHRNKTTVAIPEVSELVNILMALHQDAEKEGNMFDTKSDYYQRLKTHFAPYRNHPMLDTIHKYIGDMRYLEQHKLHIFSDDNYGYYYALKMNAVNYNFDKQGTIKNNGIIREAAAGWYTFDPMKDLALMQDFAKKSNFRKFYADNKPYYDSLLTTYNQLNHIDKMQAWLDKKFNMRYGSYMIYFSPLIGGAHSTQRFSDNGLSQTVMYIQKANALPDRSQAQNEIFAGRVVFTEIDHNYVNPTTDRFADAVNEIFSQRETWADGSITSGYSTAYTVFNEYMTWAVYSLYLADHYSQADLDEYLPKMVNQMEKSRGFINFGRFNNELLKKYNENRSASMDSLYTHMLNWARAENKKS</sequence>
<name>A0A1H6BE82_9SPHI</name>